<name>A0A4R1MYC7_9FIRM</name>
<organism evidence="1 2">
    <name type="scientific">Natranaerovirga hydrolytica</name>
    <dbReference type="NCBI Taxonomy" id="680378"/>
    <lineage>
        <taxon>Bacteria</taxon>
        <taxon>Bacillati</taxon>
        <taxon>Bacillota</taxon>
        <taxon>Clostridia</taxon>
        <taxon>Lachnospirales</taxon>
        <taxon>Natranaerovirgaceae</taxon>
        <taxon>Natranaerovirga</taxon>
    </lineage>
</organism>
<evidence type="ECO:0000313" key="1">
    <source>
        <dbReference type="EMBL" id="TCK98135.1"/>
    </source>
</evidence>
<accession>A0A4R1MYC7</accession>
<sequence>MLYNKKNLFIKRGLSILLIVGIFINYGNASFAHDIPASHTEMTNSTTWNFGDGWTDIYASSSIGFMGAEWSQARQAWGFNYRFVGTGASQYRNSGSSTNRIRIAAMQVEGTSNTSNMAMWTSTDSKYIGSTPSSTGSSPDYSDVATALVDLAITGLNSMGASLAWTTVGLINSLRSNVNSTSTRDDYIWRQWNWSPDISDTGQFFWFIVDVEPYQTVQISTEYMLFGPGYEHLSAGKTYRNLNAGAPRSGSLSTQTLENWNPGMMSDEEKEIYGIEEISREQFDERAVELNISSRNIEEFKSSDEEVFYFAHNFLEFEIPFSDNQSMTAKDTLIQDVNEQLKISENIIKAFTSIEEINDKDIEIIEKHKDQQLYLLDILNSVKSSRQVDVQLIDSIWNEFQAR</sequence>
<proteinExistence type="predicted"/>
<dbReference type="AlphaFoldDB" id="A0A4R1MYC7"/>
<evidence type="ECO:0000313" key="2">
    <source>
        <dbReference type="Proteomes" id="UP000294545"/>
    </source>
</evidence>
<dbReference type="EMBL" id="SMGQ01000011">
    <property type="protein sequence ID" value="TCK98135.1"/>
    <property type="molecule type" value="Genomic_DNA"/>
</dbReference>
<protein>
    <submittedName>
        <fullName evidence="1">Uncharacterized protein</fullName>
    </submittedName>
</protein>
<dbReference type="RefSeq" id="WP_132280169.1">
    <property type="nucleotide sequence ID" value="NZ_SMGQ01000011.1"/>
</dbReference>
<comment type="caution">
    <text evidence="1">The sequence shown here is derived from an EMBL/GenBank/DDBJ whole genome shotgun (WGS) entry which is preliminary data.</text>
</comment>
<dbReference type="OrthoDB" id="3035398at2"/>
<keyword evidence="2" id="KW-1185">Reference proteome</keyword>
<gene>
    <name evidence="1" type="ORF">EDC19_0553</name>
</gene>
<reference evidence="1 2" key="1">
    <citation type="submission" date="2019-03" db="EMBL/GenBank/DDBJ databases">
        <title>Genomic Encyclopedia of Type Strains, Phase IV (KMG-IV): sequencing the most valuable type-strain genomes for metagenomic binning, comparative biology and taxonomic classification.</title>
        <authorList>
            <person name="Goeker M."/>
        </authorList>
    </citation>
    <scope>NUCLEOTIDE SEQUENCE [LARGE SCALE GENOMIC DNA]</scope>
    <source>
        <strain evidence="1 2">DSM 24176</strain>
    </source>
</reference>
<dbReference type="Proteomes" id="UP000294545">
    <property type="component" value="Unassembled WGS sequence"/>
</dbReference>